<dbReference type="AlphaFoldDB" id="A0A4E0RZS0"/>
<dbReference type="EMBL" id="JXXN02000181">
    <property type="protein sequence ID" value="THD28327.1"/>
    <property type="molecule type" value="Genomic_DNA"/>
</dbReference>
<comment type="similarity">
    <text evidence="2">Belongs to the heat shock protein 90 family.</text>
</comment>
<keyword evidence="9" id="KW-1185">Reference proteome</keyword>
<name>A0A4E0RZS0_FASHE</name>
<dbReference type="Gene3D" id="3.40.50.11260">
    <property type="match status" value="1"/>
</dbReference>
<evidence type="ECO:0000256" key="2">
    <source>
        <dbReference type="ARBA" id="ARBA00008239"/>
    </source>
</evidence>
<accession>A0A4E0RZS0</accession>
<dbReference type="InterPro" id="IPR037196">
    <property type="entry name" value="HSP90_C"/>
</dbReference>
<comment type="caution">
    <text evidence="8">The sequence shown here is derived from an EMBL/GenBank/DDBJ whole genome shotgun (WGS) entry which is preliminary data.</text>
</comment>
<protein>
    <submittedName>
        <fullName evidence="8">TNF receptor-associated protein 1</fullName>
    </submittedName>
</protein>
<dbReference type="InterPro" id="IPR001404">
    <property type="entry name" value="Hsp90_fam"/>
</dbReference>
<evidence type="ECO:0000256" key="7">
    <source>
        <dbReference type="ARBA" id="ARBA00023186"/>
    </source>
</evidence>
<evidence type="ECO:0000256" key="5">
    <source>
        <dbReference type="ARBA" id="ARBA00022946"/>
    </source>
</evidence>
<dbReference type="GO" id="GO:0005524">
    <property type="term" value="F:ATP binding"/>
    <property type="evidence" value="ECO:0007669"/>
    <property type="project" value="UniProtKB-KW"/>
</dbReference>
<evidence type="ECO:0000256" key="6">
    <source>
        <dbReference type="ARBA" id="ARBA00023128"/>
    </source>
</evidence>
<dbReference type="Gene3D" id="1.20.120.790">
    <property type="entry name" value="Heat shock protein 90, C-terminal domain"/>
    <property type="match status" value="1"/>
</dbReference>
<gene>
    <name evidence="8" type="ORF">D915_000807</name>
</gene>
<dbReference type="Pfam" id="PF00183">
    <property type="entry name" value="HSP90"/>
    <property type="match status" value="1"/>
</dbReference>
<keyword evidence="5" id="KW-0809">Transit peptide</keyword>
<keyword evidence="8" id="KW-0675">Receptor</keyword>
<dbReference type="FunFam" id="1.20.120.790:FF:000004">
    <property type="entry name" value="Heat shock protein 75 kDa"/>
    <property type="match status" value="1"/>
</dbReference>
<comment type="subcellular location">
    <subcellularLocation>
        <location evidence="1">Mitochondrion</location>
    </subcellularLocation>
</comment>
<dbReference type="FunFam" id="3.30.230.80:FF:000004">
    <property type="entry name" value="Heat shock protein 75 kDa"/>
    <property type="match status" value="1"/>
</dbReference>
<dbReference type="GO" id="GO:0016887">
    <property type="term" value="F:ATP hydrolysis activity"/>
    <property type="evidence" value="ECO:0007669"/>
    <property type="project" value="InterPro"/>
</dbReference>
<keyword evidence="6" id="KW-0496">Mitochondrion</keyword>
<proteinExistence type="inferred from homology"/>
<evidence type="ECO:0000313" key="8">
    <source>
        <dbReference type="EMBL" id="THD28327.1"/>
    </source>
</evidence>
<dbReference type="InterPro" id="IPR020568">
    <property type="entry name" value="Ribosomal_Su5_D2-typ_SF"/>
</dbReference>
<keyword evidence="3" id="KW-0547">Nucleotide-binding</keyword>
<dbReference type="SUPFAM" id="SSF54211">
    <property type="entry name" value="Ribosomal protein S5 domain 2-like"/>
    <property type="match status" value="1"/>
</dbReference>
<dbReference type="GO" id="GO:0140662">
    <property type="term" value="F:ATP-dependent protein folding chaperone"/>
    <property type="evidence" value="ECO:0007669"/>
    <property type="project" value="InterPro"/>
</dbReference>
<keyword evidence="7" id="KW-0143">Chaperone</keyword>
<dbReference type="FunFam" id="3.40.50.11260:FF:000004">
    <property type="entry name" value="Heat shock protein 75 mitochondrial"/>
    <property type="match status" value="1"/>
</dbReference>
<dbReference type="PANTHER" id="PTHR11528">
    <property type="entry name" value="HEAT SHOCK PROTEIN 90 FAMILY MEMBER"/>
    <property type="match status" value="1"/>
</dbReference>
<evidence type="ECO:0000313" key="9">
    <source>
        <dbReference type="Proteomes" id="UP000230066"/>
    </source>
</evidence>
<keyword evidence="4" id="KW-0067">ATP-binding</keyword>
<dbReference type="GO" id="GO:0051082">
    <property type="term" value="F:unfolded protein binding"/>
    <property type="evidence" value="ECO:0007669"/>
    <property type="project" value="InterPro"/>
</dbReference>
<evidence type="ECO:0000256" key="4">
    <source>
        <dbReference type="ARBA" id="ARBA00022840"/>
    </source>
</evidence>
<dbReference type="SUPFAM" id="SSF110942">
    <property type="entry name" value="HSP90 C-terminal domain"/>
    <property type="match status" value="1"/>
</dbReference>
<sequence length="388" mass="44034">MYKTDAPINLRVLLYVPNFKPSLFDMARDTDSGVSLYSRKVLILNRTAALLPKWLRFMRGIVDSEDVPLNLSRELLQDSALINRIKRLLTGRIIRFFSREASRDATKFDSFLNDFGLYLKEGLITEPEHETREQIARLLRWESSHLSAGEKTSLDDYVSRMAAGERSIYFLSAPSRQLAESSPYLEAVRKNSKNTEVLFLYEPYDELVLMQLGQFDKKRLTSIETMVAEDAADTDSVGPERPNCLTQEQANRLVNWAQTYLGNKVKKVKVTQRLTNHPCFVSVREAGAMRHFLRTTLADRPAEERFHVMEPVLELNPEHELVRYLSDLVESGLSGGTDANNALAGTLLDHLFDNALAQAGLLDDVRGLATRMIDLLTKIVHKQLNTSS</sequence>
<evidence type="ECO:0000256" key="1">
    <source>
        <dbReference type="ARBA" id="ARBA00004173"/>
    </source>
</evidence>
<organism evidence="8 9">
    <name type="scientific">Fasciola hepatica</name>
    <name type="common">Liver fluke</name>
    <dbReference type="NCBI Taxonomy" id="6192"/>
    <lineage>
        <taxon>Eukaryota</taxon>
        <taxon>Metazoa</taxon>
        <taxon>Spiralia</taxon>
        <taxon>Lophotrochozoa</taxon>
        <taxon>Platyhelminthes</taxon>
        <taxon>Trematoda</taxon>
        <taxon>Digenea</taxon>
        <taxon>Plagiorchiida</taxon>
        <taxon>Echinostomata</taxon>
        <taxon>Echinostomatoidea</taxon>
        <taxon>Fasciolidae</taxon>
        <taxon>Fasciola</taxon>
    </lineage>
</organism>
<dbReference type="GO" id="GO:0005739">
    <property type="term" value="C:mitochondrion"/>
    <property type="evidence" value="ECO:0007669"/>
    <property type="project" value="UniProtKB-SubCell"/>
</dbReference>
<dbReference type="Gene3D" id="3.30.230.80">
    <property type="match status" value="1"/>
</dbReference>
<evidence type="ECO:0000256" key="3">
    <source>
        <dbReference type="ARBA" id="ARBA00022741"/>
    </source>
</evidence>
<dbReference type="Proteomes" id="UP000230066">
    <property type="component" value="Unassembled WGS sequence"/>
</dbReference>
<dbReference type="GO" id="GO:0070013">
    <property type="term" value="C:intracellular organelle lumen"/>
    <property type="evidence" value="ECO:0007669"/>
    <property type="project" value="UniProtKB-ARBA"/>
</dbReference>
<reference evidence="8" key="1">
    <citation type="submission" date="2019-03" db="EMBL/GenBank/DDBJ databases">
        <title>Improved annotation for the trematode Fasciola hepatica.</title>
        <authorList>
            <person name="Choi Y.-J."/>
            <person name="Martin J."/>
            <person name="Mitreva M."/>
        </authorList>
    </citation>
    <scope>NUCLEOTIDE SEQUENCE [LARGE SCALE GENOMIC DNA]</scope>
</reference>